<dbReference type="Proteomes" id="UP000642920">
    <property type="component" value="Unassembled WGS sequence"/>
</dbReference>
<evidence type="ECO:0000313" key="3">
    <source>
        <dbReference type="Proteomes" id="UP000642920"/>
    </source>
</evidence>
<feature type="domain" description="SusE outer membrane protein" evidence="1">
    <location>
        <begin position="38"/>
        <end position="120"/>
    </location>
</feature>
<dbReference type="GO" id="GO:0019867">
    <property type="term" value="C:outer membrane"/>
    <property type="evidence" value="ECO:0007669"/>
    <property type="project" value="InterPro"/>
</dbReference>
<evidence type="ECO:0000259" key="1">
    <source>
        <dbReference type="Pfam" id="PF14292"/>
    </source>
</evidence>
<sequence>MKKLIYVLFIGAFITFSACEDENISPEFMVDINADSLMFQNDFQSTYYLSDQTEDNVAERFVWNELDLGVATNLTYELYASVNEDMSASVNVATTANNNAAVTVAQMLVFADSLGLDDDPTTTVNDEPNNTGTVYFRARGFVGTQGTTENEKWTNTASLEIEVIEKVNDGACPSLWAVGDGVPAAGWNWNSPIELTCENNVYSVRVELVNDIFRFFENEGDWDSGLNYQYFVDQGYTIDENFELNADDADNNFRFVGTPGIYELIIDEGNKTITLTDASGSYFLVGDGTQAGWNWDNPVELVQEAPYIYSGSVTLSGTGAFRVFTEEGNWDSGRNYPYYNDEGYTINSDLTNAEDGDSNFSFTGAAGTYTFRLDEVNKTIELE</sequence>
<dbReference type="Pfam" id="PF14292">
    <property type="entry name" value="SusE"/>
    <property type="match status" value="1"/>
</dbReference>
<dbReference type="Gene3D" id="2.60.40.3620">
    <property type="match status" value="2"/>
</dbReference>
<keyword evidence="3" id="KW-1185">Reference proteome</keyword>
<evidence type="ECO:0000313" key="2">
    <source>
        <dbReference type="EMBL" id="MBL0765504.1"/>
    </source>
</evidence>
<dbReference type="InterPro" id="IPR025970">
    <property type="entry name" value="SusE"/>
</dbReference>
<organism evidence="2 3">
    <name type="scientific">Marivirga atlantica</name>
    <dbReference type="NCBI Taxonomy" id="1548457"/>
    <lineage>
        <taxon>Bacteria</taxon>
        <taxon>Pseudomonadati</taxon>
        <taxon>Bacteroidota</taxon>
        <taxon>Cytophagia</taxon>
        <taxon>Cytophagales</taxon>
        <taxon>Marivirgaceae</taxon>
        <taxon>Marivirga</taxon>
    </lineage>
</organism>
<reference evidence="2" key="1">
    <citation type="submission" date="2021-01" db="EMBL/GenBank/DDBJ databases">
        <title>Marivirga sp. nov., isolated from intertidal surface sediments.</title>
        <authorList>
            <person name="Zhang M."/>
        </authorList>
    </citation>
    <scope>NUCLEOTIDE SEQUENCE</scope>
    <source>
        <strain evidence="2">SM1354</strain>
    </source>
</reference>
<accession>A0A937AH83</accession>
<dbReference type="PROSITE" id="PS51257">
    <property type="entry name" value="PROKAR_LIPOPROTEIN"/>
    <property type="match status" value="1"/>
</dbReference>
<protein>
    <submittedName>
        <fullName evidence="2">SusF/SusE family outer membrane protein</fullName>
    </submittedName>
</protein>
<comment type="caution">
    <text evidence="2">The sequence shown here is derived from an EMBL/GenBank/DDBJ whole genome shotgun (WGS) entry which is preliminary data.</text>
</comment>
<dbReference type="GO" id="GO:2001070">
    <property type="term" value="F:starch binding"/>
    <property type="evidence" value="ECO:0007669"/>
    <property type="project" value="InterPro"/>
</dbReference>
<proteinExistence type="predicted"/>
<gene>
    <name evidence="2" type="ORF">JKP34_09595</name>
</gene>
<dbReference type="EMBL" id="JAERQG010000002">
    <property type="protein sequence ID" value="MBL0765504.1"/>
    <property type="molecule type" value="Genomic_DNA"/>
</dbReference>
<name>A0A937AH83_9BACT</name>
<dbReference type="AlphaFoldDB" id="A0A937AH83"/>
<dbReference type="RefSeq" id="WP_201920261.1">
    <property type="nucleotide sequence ID" value="NZ_JAERQG010000002.1"/>
</dbReference>